<name>A0A2X2W6J4_CITKO</name>
<protein>
    <submittedName>
        <fullName evidence="2">Uncharacterized protein</fullName>
    </submittedName>
</protein>
<dbReference type="Proteomes" id="UP000251584">
    <property type="component" value="Unassembled WGS sequence"/>
</dbReference>
<accession>A0A2X2W6J4</accession>
<organism evidence="2 3">
    <name type="scientific">Citrobacter koseri</name>
    <name type="common">Citrobacter diversus</name>
    <dbReference type="NCBI Taxonomy" id="545"/>
    <lineage>
        <taxon>Bacteria</taxon>
        <taxon>Pseudomonadati</taxon>
        <taxon>Pseudomonadota</taxon>
        <taxon>Gammaproteobacteria</taxon>
        <taxon>Enterobacterales</taxon>
        <taxon>Enterobacteriaceae</taxon>
        <taxon>Citrobacter</taxon>
    </lineage>
</organism>
<evidence type="ECO:0000313" key="3">
    <source>
        <dbReference type="Proteomes" id="UP000251584"/>
    </source>
</evidence>
<feature type="region of interest" description="Disordered" evidence="1">
    <location>
        <begin position="62"/>
        <end position="83"/>
    </location>
</feature>
<sequence>MLFAARKITPVVAIQKIIASYVTPHTSEGRVAPAKRTSFPDAMTLSLLDYSNDCVGNRRRTKYQHDTADSKPSITRLKTSGPC</sequence>
<dbReference type="AlphaFoldDB" id="A0A2X2W6J4"/>
<dbReference type="EMBL" id="UAVY01000005">
    <property type="protein sequence ID" value="SQB36438.1"/>
    <property type="molecule type" value="Genomic_DNA"/>
</dbReference>
<reference evidence="2 3" key="1">
    <citation type="submission" date="2018-06" db="EMBL/GenBank/DDBJ databases">
        <authorList>
            <consortium name="Pathogen Informatics"/>
            <person name="Doyle S."/>
        </authorList>
    </citation>
    <scope>NUCLEOTIDE SEQUENCE [LARGE SCALE GENOMIC DNA]</scope>
    <source>
        <strain evidence="2 3">NCTC10786</strain>
    </source>
</reference>
<evidence type="ECO:0000313" key="2">
    <source>
        <dbReference type="EMBL" id="SQB36438.1"/>
    </source>
</evidence>
<proteinExistence type="predicted"/>
<evidence type="ECO:0000256" key="1">
    <source>
        <dbReference type="SAM" id="MobiDB-lite"/>
    </source>
</evidence>
<feature type="compositionally biased region" description="Polar residues" evidence="1">
    <location>
        <begin position="70"/>
        <end position="83"/>
    </location>
</feature>
<gene>
    <name evidence="2" type="ORF">NCTC10786_03550</name>
</gene>